<dbReference type="PANTHER" id="PTHR43394">
    <property type="entry name" value="ATP-DEPENDENT PERMEASE MDL1, MITOCHONDRIAL"/>
    <property type="match status" value="1"/>
</dbReference>
<dbReference type="AlphaFoldDB" id="A0A9D5X297"/>
<evidence type="ECO:0000256" key="8">
    <source>
        <dbReference type="ARBA" id="ARBA00023136"/>
    </source>
</evidence>
<evidence type="ECO:0000256" key="10">
    <source>
        <dbReference type="SAM" id="Phobius"/>
    </source>
</evidence>
<evidence type="ECO:0000313" key="14">
    <source>
        <dbReference type="Proteomes" id="UP000787322"/>
    </source>
</evidence>
<dbReference type="InterPro" id="IPR003593">
    <property type="entry name" value="AAA+_ATPase"/>
</dbReference>
<dbReference type="Gene3D" id="3.40.50.300">
    <property type="entry name" value="P-loop containing nucleotide triphosphate hydrolases"/>
    <property type="match status" value="1"/>
</dbReference>
<protein>
    <submittedName>
        <fullName evidence="13">ABC transporter ATP-binding protein</fullName>
    </submittedName>
</protein>
<feature type="transmembrane region" description="Helical" evidence="10">
    <location>
        <begin position="173"/>
        <end position="190"/>
    </location>
</feature>
<dbReference type="PROSITE" id="PS50893">
    <property type="entry name" value="ABC_TRANSPORTER_2"/>
    <property type="match status" value="1"/>
</dbReference>
<dbReference type="GO" id="GO:0005524">
    <property type="term" value="F:ATP binding"/>
    <property type="evidence" value="ECO:0007669"/>
    <property type="project" value="UniProtKB-KW"/>
</dbReference>
<evidence type="ECO:0000256" key="4">
    <source>
        <dbReference type="ARBA" id="ARBA00022692"/>
    </source>
</evidence>
<sequence length="600" mass="65289">MNDAFVEEKAPSARAELKVILDHFGAYKKDFVMSGLCVFAESLLELVIPVLMAQIVDQGILQGNLQTVFVNGTVMVVFALLAMFAGIGYARYSAKAAMGLGAQLRQDEYRRMEEFAFANLDKYDSSSLVTRLTSDVTIIQNAFAMGTRPFMRGPIMLVMGLVMAFIMSPELAVVYFAVLPFLAIALFFIVKRVGPLYRVMQGAMDKLNEALQEDFAAVRAIKAYVREGYVSERFEKVNTQYAQTATKTFGTSVLNLPIFQASMYVTNVAILWFGGQMIMAGRLGVGELTGFMSYVLLIMNSLMMISGVFLLTARAITSVRRIGEILSEEPAIESPEHGLTDVKNGAVRFENVSFKYSQSAEEDVLEDINLSFAPGSTVGILGGTGSGKTTLIQLIARLYDATEGTVFVGENDVRSYNLVSLRDAVSVVLQKNVLFSGTVRDNLLWGDPNATDEELLHACSIACVDEFLDRIGGLDGDLGQGGVNVSGGQKQRLCIARALLKKPKIIIFDDSTSAVDTATDAKIRAGLAELADMTKIIIAQRVNSVMDSDQIVVLDNGRVHMTGTHTELLAKSPIYRELYESQIGGSQSDIDAAGKEVSHG</sequence>
<keyword evidence="2" id="KW-0813">Transport</keyword>
<dbReference type="FunFam" id="3.40.50.300:FF:000221">
    <property type="entry name" value="Multidrug ABC transporter ATP-binding protein"/>
    <property type="match status" value="1"/>
</dbReference>
<gene>
    <name evidence="13" type="ORF">HXK24_00125</name>
</gene>
<dbReference type="InterPro" id="IPR017871">
    <property type="entry name" value="ABC_transporter-like_CS"/>
</dbReference>
<evidence type="ECO:0000256" key="3">
    <source>
        <dbReference type="ARBA" id="ARBA00022475"/>
    </source>
</evidence>
<feature type="domain" description="ABC transporter" evidence="11">
    <location>
        <begin position="347"/>
        <end position="581"/>
    </location>
</feature>
<feature type="transmembrane region" description="Helical" evidence="10">
    <location>
        <begin position="150"/>
        <end position="167"/>
    </location>
</feature>
<dbReference type="PROSITE" id="PS00211">
    <property type="entry name" value="ABC_TRANSPORTER_1"/>
    <property type="match status" value="1"/>
</dbReference>
<dbReference type="InterPro" id="IPR036640">
    <property type="entry name" value="ABC1_TM_sf"/>
</dbReference>
<accession>A0A9D5X297</accession>
<dbReference type="Pfam" id="PF00664">
    <property type="entry name" value="ABC_membrane"/>
    <property type="match status" value="1"/>
</dbReference>
<evidence type="ECO:0000259" key="11">
    <source>
        <dbReference type="PROSITE" id="PS50893"/>
    </source>
</evidence>
<dbReference type="Gene3D" id="1.20.1560.10">
    <property type="entry name" value="ABC transporter type 1, transmembrane domain"/>
    <property type="match status" value="1"/>
</dbReference>
<dbReference type="PANTHER" id="PTHR43394:SF1">
    <property type="entry name" value="ATP-BINDING CASSETTE SUB-FAMILY B MEMBER 10, MITOCHONDRIAL"/>
    <property type="match status" value="1"/>
</dbReference>
<dbReference type="InterPro" id="IPR039421">
    <property type="entry name" value="Type_1_exporter"/>
</dbReference>
<comment type="caution">
    <text evidence="13">The sequence shown here is derived from an EMBL/GenBank/DDBJ whole genome shotgun (WGS) entry which is preliminary data.</text>
</comment>
<dbReference type="GO" id="GO:0005886">
    <property type="term" value="C:plasma membrane"/>
    <property type="evidence" value="ECO:0007669"/>
    <property type="project" value="UniProtKB-SubCell"/>
</dbReference>
<comment type="similarity">
    <text evidence="9">Belongs to the ABC transporter superfamily. Siderophore-Fe(3+) uptake transporter (SIUT) (TC 3.A.1.21) family.</text>
</comment>
<dbReference type="PROSITE" id="PS50929">
    <property type="entry name" value="ABC_TM1F"/>
    <property type="match status" value="1"/>
</dbReference>
<name>A0A9D5X297_9ACTN</name>
<feature type="transmembrane region" description="Helical" evidence="10">
    <location>
        <begin position="31"/>
        <end position="56"/>
    </location>
</feature>
<feature type="transmembrane region" description="Helical" evidence="10">
    <location>
        <begin position="264"/>
        <end position="285"/>
    </location>
</feature>
<keyword evidence="8 10" id="KW-0472">Membrane</keyword>
<dbReference type="EMBL" id="JABZGU010000001">
    <property type="protein sequence ID" value="MBF4802229.1"/>
    <property type="molecule type" value="Genomic_DNA"/>
</dbReference>
<keyword evidence="3" id="KW-1003">Cell membrane</keyword>
<comment type="subcellular location">
    <subcellularLocation>
        <location evidence="1">Cell inner membrane</location>
        <topology evidence="1">Multi-pass membrane protein</topology>
    </subcellularLocation>
</comment>
<keyword evidence="5" id="KW-0547">Nucleotide-binding</keyword>
<evidence type="ECO:0000256" key="1">
    <source>
        <dbReference type="ARBA" id="ARBA00004429"/>
    </source>
</evidence>
<dbReference type="SUPFAM" id="SSF52540">
    <property type="entry name" value="P-loop containing nucleoside triphosphate hydrolases"/>
    <property type="match status" value="1"/>
</dbReference>
<dbReference type="CDD" id="cd18548">
    <property type="entry name" value="ABC_6TM_Tm287_like"/>
    <property type="match status" value="1"/>
</dbReference>
<dbReference type="InterPro" id="IPR003439">
    <property type="entry name" value="ABC_transporter-like_ATP-bd"/>
</dbReference>
<evidence type="ECO:0000256" key="9">
    <source>
        <dbReference type="ARBA" id="ARBA00023455"/>
    </source>
</evidence>
<evidence type="ECO:0000256" key="5">
    <source>
        <dbReference type="ARBA" id="ARBA00022741"/>
    </source>
</evidence>
<dbReference type="SMART" id="SM00382">
    <property type="entry name" value="AAA"/>
    <property type="match status" value="1"/>
</dbReference>
<organism evidence="13 14">
    <name type="scientific">Lancefieldella parvula</name>
    <dbReference type="NCBI Taxonomy" id="1382"/>
    <lineage>
        <taxon>Bacteria</taxon>
        <taxon>Bacillati</taxon>
        <taxon>Actinomycetota</taxon>
        <taxon>Coriobacteriia</taxon>
        <taxon>Coriobacteriales</taxon>
        <taxon>Atopobiaceae</taxon>
        <taxon>Lancefieldella</taxon>
    </lineage>
</organism>
<reference evidence="13" key="1">
    <citation type="submission" date="2020-04" db="EMBL/GenBank/DDBJ databases">
        <title>Deep metagenomics examines the oral microbiome during advanced dental caries in children, revealing novel taxa and co-occurrences with host molecules.</title>
        <authorList>
            <person name="Baker J.L."/>
            <person name="Morton J.T."/>
            <person name="Dinis M."/>
            <person name="Alvarez R."/>
            <person name="Tran N.C."/>
            <person name="Knight R."/>
            <person name="Edlund A."/>
        </authorList>
    </citation>
    <scope>NUCLEOTIDE SEQUENCE</scope>
    <source>
        <strain evidence="13">JCVI_3_bin.11</strain>
    </source>
</reference>
<feature type="transmembrane region" description="Helical" evidence="10">
    <location>
        <begin position="68"/>
        <end position="90"/>
    </location>
</feature>
<dbReference type="SUPFAM" id="SSF90123">
    <property type="entry name" value="ABC transporter transmembrane region"/>
    <property type="match status" value="1"/>
</dbReference>
<dbReference type="Proteomes" id="UP000787322">
    <property type="component" value="Unassembled WGS sequence"/>
</dbReference>
<keyword evidence="7 10" id="KW-1133">Transmembrane helix</keyword>
<keyword evidence="6 13" id="KW-0067">ATP-binding</keyword>
<feature type="transmembrane region" description="Helical" evidence="10">
    <location>
        <begin position="291"/>
        <end position="311"/>
    </location>
</feature>
<evidence type="ECO:0000259" key="12">
    <source>
        <dbReference type="PROSITE" id="PS50929"/>
    </source>
</evidence>
<evidence type="ECO:0000256" key="6">
    <source>
        <dbReference type="ARBA" id="ARBA00022840"/>
    </source>
</evidence>
<dbReference type="Pfam" id="PF00005">
    <property type="entry name" value="ABC_tran"/>
    <property type="match status" value="1"/>
</dbReference>
<dbReference type="GO" id="GO:0016887">
    <property type="term" value="F:ATP hydrolysis activity"/>
    <property type="evidence" value="ECO:0007669"/>
    <property type="project" value="InterPro"/>
</dbReference>
<evidence type="ECO:0000313" key="13">
    <source>
        <dbReference type="EMBL" id="MBF4802229.1"/>
    </source>
</evidence>
<keyword evidence="4 10" id="KW-0812">Transmembrane</keyword>
<dbReference type="GO" id="GO:0015421">
    <property type="term" value="F:ABC-type oligopeptide transporter activity"/>
    <property type="evidence" value="ECO:0007669"/>
    <property type="project" value="TreeGrafter"/>
</dbReference>
<dbReference type="InterPro" id="IPR027417">
    <property type="entry name" value="P-loop_NTPase"/>
</dbReference>
<proteinExistence type="inferred from homology"/>
<evidence type="ECO:0000256" key="7">
    <source>
        <dbReference type="ARBA" id="ARBA00022989"/>
    </source>
</evidence>
<dbReference type="InterPro" id="IPR011527">
    <property type="entry name" value="ABC1_TM_dom"/>
</dbReference>
<evidence type="ECO:0000256" key="2">
    <source>
        <dbReference type="ARBA" id="ARBA00022448"/>
    </source>
</evidence>
<feature type="domain" description="ABC transmembrane type-1" evidence="12">
    <location>
        <begin position="32"/>
        <end position="314"/>
    </location>
</feature>